<dbReference type="GeneID" id="6080163"/>
<dbReference type="HOGENOM" id="CLU_2004322_0_0_1"/>
<evidence type="ECO:0000313" key="2">
    <source>
        <dbReference type="EMBL" id="EDR04813.1"/>
    </source>
</evidence>
<dbReference type="RefSeq" id="XP_001884637.1">
    <property type="nucleotide sequence ID" value="XM_001884602.1"/>
</dbReference>
<dbReference type="KEGG" id="lbc:LACBIDRAFT_304079"/>
<dbReference type="Proteomes" id="UP000001194">
    <property type="component" value="Unassembled WGS sequence"/>
</dbReference>
<dbReference type="EMBL" id="DS547116">
    <property type="protein sequence ID" value="EDR04813.1"/>
    <property type="molecule type" value="Genomic_DNA"/>
</dbReference>
<evidence type="ECO:0000313" key="3">
    <source>
        <dbReference type="Proteomes" id="UP000001194"/>
    </source>
</evidence>
<name>B0DKX1_LACBS</name>
<evidence type="ECO:0000256" key="1">
    <source>
        <dbReference type="SAM" id="SignalP"/>
    </source>
</evidence>
<dbReference type="AlphaFoldDB" id="B0DKX1"/>
<feature type="signal peptide" evidence="1">
    <location>
        <begin position="1"/>
        <end position="18"/>
    </location>
</feature>
<keyword evidence="1" id="KW-0732">Signal</keyword>
<dbReference type="InParanoid" id="B0DKX1"/>
<keyword evidence="3" id="KW-1185">Reference proteome</keyword>
<feature type="chain" id="PRO_5002747259" evidence="1">
    <location>
        <begin position="19"/>
        <end position="124"/>
    </location>
</feature>
<protein>
    <submittedName>
        <fullName evidence="2">Predicted protein</fullName>
    </submittedName>
</protein>
<sequence length="124" mass="13778">MPIVCLLDTSLIFLFASAQSKPQKRTLETVLQSPCKVHGVTWFPAIYKVLVKRSYYGLASRCGTTGNEKLISLSDLAALLIHSRTLLSRPCRSLLCLVCFTMDRPTTATHPVRDGSIRRGVDVR</sequence>
<gene>
    <name evidence="2" type="ORF">LACBIDRAFT_304079</name>
</gene>
<accession>B0DKX1</accession>
<reference evidence="2 3" key="1">
    <citation type="journal article" date="2008" name="Nature">
        <title>The genome of Laccaria bicolor provides insights into mycorrhizal symbiosis.</title>
        <authorList>
            <person name="Martin F."/>
            <person name="Aerts A."/>
            <person name="Ahren D."/>
            <person name="Brun A."/>
            <person name="Danchin E.G.J."/>
            <person name="Duchaussoy F."/>
            <person name="Gibon J."/>
            <person name="Kohler A."/>
            <person name="Lindquist E."/>
            <person name="Pereda V."/>
            <person name="Salamov A."/>
            <person name="Shapiro H.J."/>
            <person name="Wuyts J."/>
            <person name="Blaudez D."/>
            <person name="Buee M."/>
            <person name="Brokstein P."/>
            <person name="Canbaeck B."/>
            <person name="Cohen D."/>
            <person name="Courty P.E."/>
            <person name="Coutinho P.M."/>
            <person name="Delaruelle C."/>
            <person name="Detter J.C."/>
            <person name="Deveau A."/>
            <person name="DiFazio S."/>
            <person name="Duplessis S."/>
            <person name="Fraissinet-Tachet L."/>
            <person name="Lucic E."/>
            <person name="Frey-Klett P."/>
            <person name="Fourrey C."/>
            <person name="Feussner I."/>
            <person name="Gay G."/>
            <person name="Grimwood J."/>
            <person name="Hoegger P.J."/>
            <person name="Jain P."/>
            <person name="Kilaru S."/>
            <person name="Labbe J."/>
            <person name="Lin Y.C."/>
            <person name="Legue V."/>
            <person name="Le Tacon F."/>
            <person name="Marmeisse R."/>
            <person name="Melayah D."/>
            <person name="Montanini B."/>
            <person name="Muratet M."/>
            <person name="Nehls U."/>
            <person name="Niculita-Hirzel H."/>
            <person name="Oudot-Le Secq M.P."/>
            <person name="Peter M."/>
            <person name="Quesneville H."/>
            <person name="Rajashekar B."/>
            <person name="Reich M."/>
            <person name="Rouhier N."/>
            <person name="Schmutz J."/>
            <person name="Yin T."/>
            <person name="Chalot M."/>
            <person name="Henrissat B."/>
            <person name="Kuees U."/>
            <person name="Lucas S."/>
            <person name="Van de Peer Y."/>
            <person name="Podila G.K."/>
            <person name="Polle A."/>
            <person name="Pukkila P.J."/>
            <person name="Richardson P.M."/>
            <person name="Rouze P."/>
            <person name="Sanders I.R."/>
            <person name="Stajich J.E."/>
            <person name="Tunlid A."/>
            <person name="Tuskan G."/>
            <person name="Grigoriev I.V."/>
        </authorList>
    </citation>
    <scope>NUCLEOTIDE SEQUENCE [LARGE SCALE GENOMIC DNA]</scope>
    <source>
        <strain evidence="3">S238N-H82 / ATCC MYA-4686</strain>
    </source>
</reference>
<organism evidence="3">
    <name type="scientific">Laccaria bicolor (strain S238N-H82 / ATCC MYA-4686)</name>
    <name type="common">Bicoloured deceiver</name>
    <name type="synonym">Laccaria laccata var. bicolor</name>
    <dbReference type="NCBI Taxonomy" id="486041"/>
    <lineage>
        <taxon>Eukaryota</taxon>
        <taxon>Fungi</taxon>
        <taxon>Dikarya</taxon>
        <taxon>Basidiomycota</taxon>
        <taxon>Agaricomycotina</taxon>
        <taxon>Agaricomycetes</taxon>
        <taxon>Agaricomycetidae</taxon>
        <taxon>Agaricales</taxon>
        <taxon>Agaricineae</taxon>
        <taxon>Hydnangiaceae</taxon>
        <taxon>Laccaria</taxon>
    </lineage>
</organism>
<proteinExistence type="predicted"/>